<protein>
    <submittedName>
        <fullName evidence="2">Uncharacterized protein</fullName>
    </submittedName>
</protein>
<dbReference type="EMBL" id="KZ679126">
    <property type="protein sequence ID" value="PTB81128.1"/>
    <property type="molecule type" value="Genomic_DNA"/>
</dbReference>
<evidence type="ECO:0000313" key="3">
    <source>
        <dbReference type="Proteomes" id="UP000240760"/>
    </source>
</evidence>
<organism evidence="2 3">
    <name type="scientific">Trichoderma longibrachiatum ATCC 18648</name>
    <dbReference type="NCBI Taxonomy" id="983965"/>
    <lineage>
        <taxon>Eukaryota</taxon>
        <taxon>Fungi</taxon>
        <taxon>Dikarya</taxon>
        <taxon>Ascomycota</taxon>
        <taxon>Pezizomycotina</taxon>
        <taxon>Sordariomycetes</taxon>
        <taxon>Hypocreomycetidae</taxon>
        <taxon>Hypocreales</taxon>
        <taxon>Hypocreaceae</taxon>
        <taxon>Trichoderma</taxon>
    </lineage>
</organism>
<evidence type="ECO:0000313" key="2">
    <source>
        <dbReference type="EMBL" id="PTB81128.1"/>
    </source>
</evidence>
<name>A0A2T4CHY5_TRILO</name>
<evidence type="ECO:0000256" key="1">
    <source>
        <dbReference type="SAM" id="MobiDB-lite"/>
    </source>
</evidence>
<dbReference type="AlphaFoldDB" id="A0A2T4CHY5"/>
<reference evidence="2 3" key="1">
    <citation type="submission" date="2016-07" db="EMBL/GenBank/DDBJ databases">
        <title>Multiple horizontal gene transfer events from other fungi enriched the ability of initially mycotrophic Trichoderma (Ascomycota) to feed on dead plant biomass.</title>
        <authorList>
            <consortium name="DOE Joint Genome Institute"/>
            <person name="Aerts A."/>
            <person name="Atanasova L."/>
            <person name="Chenthamara K."/>
            <person name="Zhang J."/>
            <person name="Grujic M."/>
            <person name="Henrissat B."/>
            <person name="Kuo A."/>
            <person name="Salamov A."/>
            <person name="Lipzen A."/>
            <person name="Labutti K."/>
            <person name="Barry K."/>
            <person name="Miao Y."/>
            <person name="Rahimi M.J."/>
            <person name="Shen Q."/>
            <person name="Grigoriev I.V."/>
            <person name="Kubicek C.P."/>
            <person name="Druzhinina I.S."/>
        </authorList>
    </citation>
    <scope>NUCLEOTIDE SEQUENCE [LARGE SCALE GENOMIC DNA]</scope>
    <source>
        <strain evidence="2 3">ATCC 18648</strain>
    </source>
</reference>
<accession>A0A2T4CHY5</accession>
<keyword evidence="3" id="KW-1185">Reference proteome</keyword>
<feature type="region of interest" description="Disordered" evidence="1">
    <location>
        <begin position="23"/>
        <end position="46"/>
    </location>
</feature>
<proteinExistence type="predicted"/>
<gene>
    <name evidence="2" type="ORF">M440DRAFT_357241</name>
</gene>
<dbReference type="Proteomes" id="UP000240760">
    <property type="component" value="Unassembled WGS sequence"/>
</dbReference>
<sequence>MRPPLGVSLPSARGPVQSLFSGSLSRCATETQSQNPPKAGQQELSSTLERQDTMMQTRCAILCQKAAHQTVKVAPNGSIRRSKPGVS</sequence>